<keyword evidence="10" id="KW-1185">Reference proteome</keyword>
<evidence type="ECO:0000256" key="3">
    <source>
        <dbReference type="ARBA" id="ARBA00005795"/>
    </source>
</evidence>
<proteinExistence type="inferred from homology"/>
<keyword evidence="4" id="KW-0158">Chromosome</keyword>
<comment type="subcellular location">
    <subcellularLocation>
        <location evidence="2">Chromosome</location>
        <location evidence="2">Centromere</location>
    </subcellularLocation>
    <subcellularLocation>
        <location evidence="1">Nucleus</location>
    </subcellularLocation>
</comment>
<dbReference type="PANTHER" id="PTHR14401">
    <property type="entry name" value="CENTROMERE PROTEIN K"/>
    <property type="match status" value="1"/>
</dbReference>
<evidence type="ECO:0000256" key="5">
    <source>
        <dbReference type="ARBA" id="ARBA00023054"/>
    </source>
</evidence>
<feature type="coiled-coil region" evidence="8">
    <location>
        <begin position="148"/>
        <end position="182"/>
    </location>
</feature>
<dbReference type="AlphaFoldDB" id="A0A292Q1S1"/>
<evidence type="ECO:0000256" key="2">
    <source>
        <dbReference type="ARBA" id="ARBA00004584"/>
    </source>
</evidence>
<dbReference type="GO" id="GO:0005634">
    <property type="term" value="C:nucleus"/>
    <property type="evidence" value="ECO:0007669"/>
    <property type="project" value="UniProtKB-SubCell"/>
</dbReference>
<comment type="similarity">
    <text evidence="3">Belongs to the CENP-K/MCM22 family.</text>
</comment>
<dbReference type="InterPro" id="IPR020993">
    <property type="entry name" value="Centromere_CenpK"/>
</dbReference>
<dbReference type="GO" id="GO:0000775">
    <property type="term" value="C:chromosome, centromeric region"/>
    <property type="evidence" value="ECO:0007669"/>
    <property type="project" value="UniProtKB-SubCell"/>
</dbReference>
<keyword evidence="7" id="KW-0137">Centromere</keyword>
<evidence type="ECO:0000256" key="4">
    <source>
        <dbReference type="ARBA" id="ARBA00022454"/>
    </source>
</evidence>
<accession>A0A292Q1S1</accession>
<evidence type="ECO:0000256" key="6">
    <source>
        <dbReference type="ARBA" id="ARBA00023242"/>
    </source>
</evidence>
<evidence type="ECO:0000313" key="10">
    <source>
        <dbReference type="Proteomes" id="UP001412239"/>
    </source>
</evidence>
<protein>
    <submittedName>
        <fullName evidence="9">Uncharacterized protein</fullName>
    </submittedName>
</protein>
<gene>
    <name evidence="9" type="ORF">GSTUAT00003295001</name>
</gene>
<evidence type="ECO:0000313" key="9">
    <source>
        <dbReference type="EMBL" id="CUS12683.1"/>
    </source>
</evidence>
<sequence>MASELPPAPLADIPALRRYVLVSHTETYNRTSNLPSQTQESRLSQQTEYEASLVQATTELRRRLMDEEMALSELSSQITIPDDAASRESPRKKLRRLKAEKEAYDAAFQTIDYIPGRDSPLNLLLAYRNVGRVIEQTKVAIPIVNERLASVQAQIKVEEGDLEEQNRLTEALRKRIGELEEDEQRIELGVAHDDAIGAMNKKRKELLKRTSKLLRELLAFLKDGGLARMLAAEGMGGPVVGEDLEVTLETGFDKRGKVRKGERRIDDMWGQGEIGPEESMVEEFKTLLEELMNASLETTQYVNLGKDGAASRFLVRAKVAAYHPKDARKLKLLDFGSTVEDG</sequence>
<keyword evidence="6" id="KW-0539">Nucleus</keyword>
<evidence type="ECO:0000256" key="7">
    <source>
        <dbReference type="ARBA" id="ARBA00023328"/>
    </source>
</evidence>
<dbReference type="PANTHER" id="PTHR14401:SF6">
    <property type="entry name" value="CENTROMERE PROTEIN K"/>
    <property type="match status" value="1"/>
</dbReference>
<evidence type="ECO:0000256" key="8">
    <source>
        <dbReference type="SAM" id="Coils"/>
    </source>
</evidence>
<dbReference type="GO" id="GO:0051382">
    <property type="term" value="P:kinetochore assembly"/>
    <property type="evidence" value="ECO:0007669"/>
    <property type="project" value="InterPro"/>
</dbReference>
<name>A0A292Q1S1_9PEZI</name>
<dbReference type="GO" id="GO:0000070">
    <property type="term" value="P:mitotic sister chromatid segregation"/>
    <property type="evidence" value="ECO:0007669"/>
    <property type="project" value="TreeGrafter"/>
</dbReference>
<dbReference type="Proteomes" id="UP001412239">
    <property type="component" value="Unassembled WGS sequence"/>
</dbReference>
<organism evidence="9 10">
    <name type="scientific">Tuber aestivum</name>
    <name type="common">summer truffle</name>
    <dbReference type="NCBI Taxonomy" id="59557"/>
    <lineage>
        <taxon>Eukaryota</taxon>
        <taxon>Fungi</taxon>
        <taxon>Dikarya</taxon>
        <taxon>Ascomycota</taxon>
        <taxon>Pezizomycotina</taxon>
        <taxon>Pezizomycetes</taxon>
        <taxon>Pezizales</taxon>
        <taxon>Tuberaceae</taxon>
        <taxon>Tuber</taxon>
    </lineage>
</organism>
<dbReference type="EMBL" id="LN890987">
    <property type="protein sequence ID" value="CUS12683.1"/>
    <property type="molecule type" value="Genomic_DNA"/>
</dbReference>
<keyword evidence="5 8" id="KW-0175">Coiled coil</keyword>
<reference evidence="9" key="1">
    <citation type="submission" date="2015-10" db="EMBL/GenBank/DDBJ databases">
        <authorList>
            <person name="Regsiter A."/>
            <person name="william w."/>
        </authorList>
    </citation>
    <scope>NUCLEOTIDE SEQUENCE</scope>
    <source>
        <strain evidence="9">Montdore</strain>
    </source>
</reference>
<evidence type="ECO:0000256" key="1">
    <source>
        <dbReference type="ARBA" id="ARBA00004123"/>
    </source>
</evidence>